<dbReference type="SUPFAM" id="SSF53300">
    <property type="entry name" value="vWA-like"/>
    <property type="match status" value="1"/>
</dbReference>
<dbReference type="InterPro" id="IPR036465">
    <property type="entry name" value="vWFA_dom_sf"/>
</dbReference>
<feature type="transmembrane region" description="Helical" evidence="2">
    <location>
        <begin position="324"/>
        <end position="342"/>
    </location>
</feature>
<dbReference type="AlphaFoldDB" id="A0A1M5W652"/>
<evidence type="ECO:0000259" key="3">
    <source>
        <dbReference type="PROSITE" id="PS50234"/>
    </source>
</evidence>
<feature type="transmembrane region" description="Helical" evidence="2">
    <location>
        <begin position="39"/>
        <end position="60"/>
    </location>
</feature>
<dbReference type="InterPro" id="IPR002035">
    <property type="entry name" value="VWF_A"/>
</dbReference>
<name>A0A1M5W652_BUTFI</name>
<sequence>MTTNPILPIIVILPIIAMVFAGLFIGMIRSHGSVWKKTIETVITVLICICIYVINLRVMVPSNEATVTVPSLNVLFVVDSTISMWAEDYDGDESRIDGTKEACNAIMDEFTGSSFALITFSDKAEVQIPLTPDRQSITDALDYLYEPSMYAAKGSNMNSPVDEMDRIIQHMKAEYENRETIVFIFSDGEETLESDKADKSSDEDTDEEEDEEDDEDNDSSGSKYSPYSRLLGKIDGGAVIGIGSEDGATMKDGNGLDIYDPQTGDLAVSCIGEESLEAIASKMGVEYIHMEEVDDIDDTVESIITDAKYEAELREDVENKDDTYFYMLPVLMVLLVSEILLFRK</sequence>
<keyword evidence="2" id="KW-0472">Membrane</keyword>
<dbReference type="STRING" id="1121131.SAMN02745229_00911"/>
<dbReference type="CDD" id="cd00198">
    <property type="entry name" value="vWFA"/>
    <property type="match status" value="1"/>
</dbReference>
<keyword evidence="2" id="KW-1133">Transmembrane helix</keyword>
<feature type="compositionally biased region" description="Acidic residues" evidence="1">
    <location>
        <begin position="203"/>
        <end position="218"/>
    </location>
</feature>
<dbReference type="RefSeq" id="WP_073385866.1">
    <property type="nucleotide sequence ID" value="NZ_FQXK01000007.1"/>
</dbReference>
<keyword evidence="5" id="KW-1185">Reference proteome</keyword>
<keyword evidence="2" id="KW-0812">Transmembrane</keyword>
<accession>A0A1M5W652</accession>
<reference evidence="5" key="1">
    <citation type="submission" date="2016-11" db="EMBL/GenBank/DDBJ databases">
        <authorList>
            <person name="Varghese N."/>
            <person name="Submissions S."/>
        </authorList>
    </citation>
    <scope>NUCLEOTIDE SEQUENCE [LARGE SCALE GENOMIC DNA]</scope>
    <source>
        <strain evidence="5">DSM 3071</strain>
    </source>
</reference>
<feature type="domain" description="VWFA" evidence="3">
    <location>
        <begin position="73"/>
        <end position="303"/>
    </location>
</feature>
<gene>
    <name evidence="4" type="ORF">SAMN02745229_00911</name>
</gene>
<feature type="transmembrane region" description="Helical" evidence="2">
    <location>
        <begin position="6"/>
        <end position="27"/>
    </location>
</feature>
<feature type="compositionally biased region" description="Basic and acidic residues" evidence="1">
    <location>
        <begin position="193"/>
        <end position="202"/>
    </location>
</feature>
<evidence type="ECO:0000313" key="5">
    <source>
        <dbReference type="Proteomes" id="UP000184278"/>
    </source>
</evidence>
<dbReference type="Pfam" id="PF13519">
    <property type="entry name" value="VWA_2"/>
    <property type="match status" value="1"/>
</dbReference>
<evidence type="ECO:0000256" key="1">
    <source>
        <dbReference type="SAM" id="MobiDB-lite"/>
    </source>
</evidence>
<dbReference type="OrthoDB" id="9814325at2"/>
<dbReference type="EMBL" id="FQXK01000007">
    <property type="protein sequence ID" value="SHH82664.1"/>
    <property type="molecule type" value="Genomic_DNA"/>
</dbReference>
<evidence type="ECO:0000313" key="4">
    <source>
        <dbReference type="EMBL" id="SHH82664.1"/>
    </source>
</evidence>
<proteinExistence type="predicted"/>
<evidence type="ECO:0000256" key="2">
    <source>
        <dbReference type="SAM" id="Phobius"/>
    </source>
</evidence>
<dbReference type="SMART" id="SM00327">
    <property type="entry name" value="VWA"/>
    <property type="match status" value="1"/>
</dbReference>
<protein>
    <submittedName>
        <fullName evidence="4">Ca-activated chloride channel family protein</fullName>
    </submittedName>
</protein>
<dbReference type="Gene3D" id="3.40.50.410">
    <property type="entry name" value="von Willebrand factor, type A domain"/>
    <property type="match status" value="1"/>
</dbReference>
<feature type="region of interest" description="Disordered" evidence="1">
    <location>
        <begin position="191"/>
        <end position="228"/>
    </location>
</feature>
<organism evidence="4 5">
    <name type="scientific">Butyrivibrio fibrisolvens DSM 3071</name>
    <dbReference type="NCBI Taxonomy" id="1121131"/>
    <lineage>
        <taxon>Bacteria</taxon>
        <taxon>Bacillati</taxon>
        <taxon>Bacillota</taxon>
        <taxon>Clostridia</taxon>
        <taxon>Lachnospirales</taxon>
        <taxon>Lachnospiraceae</taxon>
        <taxon>Butyrivibrio</taxon>
    </lineage>
</organism>
<dbReference type="PROSITE" id="PS50234">
    <property type="entry name" value="VWFA"/>
    <property type="match status" value="1"/>
</dbReference>
<dbReference type="GeneID" id="89510179"/>
<dbReference type="Proteomes" id="UP000184278">
    <property type="component" value="Unassembled WGS sequence"/>
</dbReference>